<sequence>MDFKWKQTERMIIIMAVRWYLAYSLSYRQVEELLEERGIYVDHTTIHRWVVEYSSKLLKKFHECKKKIHKSWRMDETNIKVKGKWHYLFRAVDKLGQTIDIYLSKRRDTASAKLFFQRVFRSSGVPEKVNIDKSGSKFIKYFIKVVQAISIKRDNSNLSKIKEISILKHFSSKNNPLSENTIIFQANRYLEFKQNPNHLTEYLYVFICKIN</sequence>
<dbReference type="PANTHER" id="PTHR35528">
    <property type="entry name" value="BLL1675 PROTEIN"/>
    <property type="match status" value="1"/>
</dbReference>
<dbReference type="InterPro" id="IPR036397">
    <property type="entry name" value="RNaseH_sf"/>
</dbReference>
<comment type="function">
    <text evidence="1">Involved in the transposition of the insertion sequence.</text>
</comment>
<evidence type="ECO:0000256" key="4">
    <source>
        <dbReference type="ARBA" id="ARBA00023172"/>
    </source>
</evidence>
<dbReference type="InterPro" id="IPR032874">
    <property type="entry name" value="DDE_dom"/>
</dbReference>
<evidence type="ECO:0000313" key="6">
    <source>
        <dbReference type="EMBL" id="KAB8038029.1"/>
    </source>
</evidence>
<dbReference type="NCBIfam" id="NF033587">
    <property type="entry name" value="transpos_IS6"/>
    <property type="match status" value="1"/>
</dbReference>
<gene>
    <name evidence="6" type="ORF">GCL60_12720</name>
</gene>
<evidence type="ECO:0000256" key="1">
    <source>
        <dbReference type="ARBA" id="ARBA00002286"/>
    </source>
</evidence>
<keyword evidence="4" id="KW-0233">DNA recombination</keyword>
<accession>A0A6N6VR19</accession>
<dbReference type="AlphaFoldDB" id="A0A6N6VR19"/>
<dbReference type="GO" id="GO:0006310">
    <property type="term" value="P:DNA recombination"/>
    <property type="evidence" value="ECO:0007669"/>
    <property type="project" value="UniProtKB-KW"/>
</dbReference>
<evidence type="ECO:0000256" key="3">
    <source>
        <dbReference type="ARBA" id="ARBA00023125"/>
    </source>
</evidence>
<keyword evidence="3" id="KW-0238">DNA-binding</keyword>
<dbReference type="Pfam" id="PF13610">
    <property type="entry name" value="DDE_Tnp_IS240"/>
    <property type="match status" value="1"/>
</dbReference>
<dbReference type="RefSeq" id="WP_153421107.1">
    <property type="nucleotide sequence ID" value="NZ_WFLM01000004.1"/>
</dbReference>
<dbReference type="Proteomes" id="UP000437748">
    <property type="component" value="Unassembled WGS sequence"/>
</dbReference>
<dbReference type="PANTHER" id="PTHR35528:SF3">
    <property type="entry name" value="BLL1675 PROTEIN"/>
    <property type="match status" value="1"/>
</dbReference>
<feature type="domain" description="DDE" evidence="5">
    <location>
        <begin position="70"/>
        <end position="136"/>
    </location>
</feature>
<reference evidence="6 7" key="1">
    <citation type="submission" date="2019-10" db="EMBL/GenBank/DDBJ databases">
        <title>New species of Slilvanegrellaceae.</title>
        <authorList>
            <person name="Pitt A."/>
            <person name="Hahn M.W."/>
        </authorList>
    </citation>
    <scope>NUCLEOTIDE SEQUENCE [LARGE SCALE GENOMIC DNA]</scope>
    <source>
        <strain evidence="6 7">SP-Ram-0.45-NSY-1</strain>
    </source>
</reference>
<evidence type="ECO:0000256" key="2">
    <source>
        <dbReference type="ARBA" id="ARBA00022578"/>
    </source>
</evidence>
<dbReference type="InterPro" id="IPR047930">
    <property type="entry name" value="Transpos_IS6"/>
</dbReference>
<dbReference type="EMBL" id="WFLM01000004">
    <property type="protein sequence ID" value="KAB8038029.1"/>
    <property type="molecule type" value="Genomic_DNA"/>
</dbReference>
<evidence type="ECO:0000313" key="7">
    <source>
        <dbReference type="Proteomes" id="UP000437748"/>
    </source>
</evidence>
<organism evidence="6 7">
    <name type="scientific">Silvanigrella paludirubra</name>
    <dbReference type="NCBI Taxonomy" id="2499159"/>
    <lineage>
        <taxon>Bacteria</taxon>
        <taxon>Pseudomonadati</taxon>
        <taxon>Bdellovibrionota</taxon>
        <taxon>Oligoflexia</taxon>
        <taxon>Silvanigrellales</taxon>
        <taxon>Silvanigrellaceae</taxon>
        <taxon>Silvanigrella</taxon>
    </lineage>
</organism>
<evidence type="ECO:0000259" key="5">
    <source>
        <dbReference type="Pfam" id="PF13610"/>
    </source>
</evidence>
<protein>
    <submittedName>
        <fullName evidence="6">IS6 family transposase</fullName>
    </submittedName>
</protein>
<name>A0A6N6VR19_9BACT</name>
<dbReference type="OrthoDB" id="4315389at2"/>
<keyword evidence="7" id="KW-1185">Reference proteome</keyword>
<dbReference type="GO" id="GO:0032196">
    <property type="term" value="P:transposition"/>
    <property type="evidence" value="ECO:0007669"/>
    <property type="project" value="UniProtKB-KW"/>
</dbReference>
<dbReference type="SUPFAM" id="SSF53098">
    <property type="entry name" value="Ribonuclease H-like"/>
    <property type="match status" value="1"/>
</dbReference>
<keyword evidence="2" id="KW-0815">Transposition</keyword>
<dbReference type="InterPro" id="IPR052183">
    <property type="entry name" value="IS_Transposase"/>
</dbReference>
<dbReference type="Gene3D" id="3.30.420.10">
    <property type="entry name" value="Ribonuclease H-like superfamily/Ribonuclease H"/>
    <property type="match status" value="1"/>
</dbReference>
<dbReference type="InterPro" id="IPR012337">
    <property type="entry name" value="RNaseH-like_sf"/>
</dbReference>
<proteinExistence type="predicted"/>
<comment type="caution">
    <text evidence="6">The sequence shown here is derived from an EMBL/GenBank/DDBJ whole genome shotgun (WGS) entry which is preliminary data.</text>
</comment>
<dbReference type="GO" id="GO:0003677">
    <property type="term" value="F:DNA binding"/>
    <property type="evidence" value="ECO:0007669"/>
    <property type="project" value="UniProtKB-KW"/>
</dbReference>